<proteinExistence type="predicted"/>
<evidence type="ECO:0000313" key="3">
    <source>
        <dbReference type="Proteomes" id="UP000267096"/>
    </source>
</evidence>
<dbReference type="WBParaSite" id="ASIM_0000102601-mRNA-1">
    <property type="protein sequence ID" value="ASIM_0000102601-mRNA-1"/>
    <property type="gene ID" value="ASIM_0000102601"/>
</dbReference>
<keyword evidence="3" id="KW-1185">Reference proteome</keyword>
<feature type="compositionally biased region" description="Polar residues" evidence="1">
    <location>
        <begin position="1"/>
        <end position="14"/>
    </location>
</feature>
<dbReference type="Proteomes" id="UP000267096">
    <property type="component" value="Unassembled WGS sequence"/>
</dbReference>
<accession>A0A0M3J0I8</accession>
<reference evidence="2 3" key="2">
    <citation type="submission" date="2018-11" db="EMBL/GenBank/DDBJ databases">
        <authorList>
            <consortium name="Pathogen Informatics"/>
        </authorList>
    </citation>
    <scope>NUCLEOTIDE SEQUENCE [LARGE SCALE GENOMIC DNA]</scope>
</reference>
<evidence type="ECO:0000313" key="4">
    <source>
        <dbReference type="WBParaSite" id="ASIM_0000102601-mRNA-1"/>
    </source>
</evidence>
<dbReference type="AlphaFoldDB" id="A0A0M3J0I8"/>
<evidence type="ECO:0000256" key="1">
    <source>
        <dbReference type="SAM" id="MobiDB-lite"/>
    </source>
</evidence>
<reference evidence="4" key="1">
    <citation type="submission" date="2017-02" db="UniProtKB">
        <authorList>
            <consortium name="WormBaseParasite"/>
        </authorList>
    </citation>
    <scope>IDENTIFICATION</scope>
</reference>
<sequence>MSQHQLLRSTSEKSNLAAAGEPSMAGLKLSEELCTPRRALGDMKNAFTTPMKSATKQSSASSFSKSCHIVPEMKRPLELFDVYCEREEHYTFDDLLHDSENTVDVSEVLRSVTGDPEFRYALMSGLFTKDELDWLISDKSPFKDDFELTLEDVIG</sequence>
<gene>
    <name evidence="2" type="ORF">ASIM_LOCUS921</name>
</gene>
<dbReference type="EMBL" id="UYRR01000802">
    <property type="protein sequence ID" value="VDK18228.1"/>
    <property type="molecule type" value="Genomic_DNA"/>
</dbReference>
<protein>
    <submittedName>
        <fullName evidence="2 4">Uncharacterized protein</fullName>
    </submittedName>
</protein>
<organism evidence="4">
    <name type="scientific">Anisakis simplex</name>
    <name type="common">Herring worm</name>
    <dbReference type="NCBI Taxonomy" id="6269"/>
    <lineage>
        <taxon>Eukaryota</taxon>
        <taxon>Metazoa</taxon>
        <taxon>Ecdysozoa</taxon>
        <taxon>Nematoda</taxon>
        <taxon>Chromadorea</taxon>
        <taxon>Rhabditida</taxon>
        <taxon>Spirurina</taxon>
        <taxon>Ascaridomorpha</taxon>
        <taxon>Ascaridoidea</taxon>
        <taxon>Anisakidae</taxon>
        <taxon>Anisakis</taxon>
        <taxon>Anisakis simplex complex</taxon>
    </lineage>
</organism>
<evidence type="ECO:0000313" key="2">
    <source>
        <dbReference type="EMBL" id="VDK18228.1"/>
    </source>
</evidence>
<dbReference type="OrthoDB" id="5836852at2759"/>
<name>A0A0M3J0I8_ANISI</name>
<feature type="region of interest" description="Disordered" evidence="1">
    <location>
        <begin position="1"/>
        <end position="23"/>
    </location>
</feature>